<proteinExistence type="predicted"/>
<evidence type="ECO:0000256" key="3">
    <source>
        <dbReference type="SAM" id="SignalP"/>
    </source>
</evidence>
<gene>
    <name evidence="4" type="ORF">MNOR_LOCUS3113</name>
</gene>
<dbReference type="EMBL" id="CAXKWB010001023">
    <property type="protein sequence ID" value="CAL4063147.1"/>
    <property type="molecule type" value="Genomic_DNA"/>
</dbReference>
<organism evidence="4 5">
    <name type="scientific">Meganyctiphanes norvegica</name>
    <name type="common">Northern krill</name>
    <name type="synonym">Thysanopoda norvegica</name>
    <dbReference type="NCBI Taxonomy" id="48144"/>
    <lineage>
        <taxon>Eukaryota</taxon>
        <taxon>Metazoa</taxon>
        <taxon>Ecdysozoa</taxon>
        <taxon>Arthropoda</taxon>
        <taxon>Crustacea</taxon>
        <taxon>Multicrustacea</taxon>
        <taxon>Malacostraca</taxon>
        <taxon>Eumalacostraca</taxon>
        <taxon>Eucarida</taxon>
        <taxon>Euphausiacea</taxon>
        <taxon>Euphausiidae</taxon>
        <taxon>Meganyctiphanes</taxon>
    </lineage>
</organism>
<evidence type="ECO:0000313" key="4">
    <source>
        <dbReference type="EMBL" id="CAL4063147.1"/>
    </source>
</evidence>
<evidence type="ECO:0000256" key="2">
    <source>
        <dbReference type="SAM" id="Phobius"/>
    </source>
</evidence>
<accession>A0AAV2PQN7</accession>
<feature type="transmembrane region" description="Helical" evidence="2">
    <location>
        <begin position="153"/>
        <end position="175"/>
    </location>
</feature>
<feature type="coiled-coil region" evidence="1">
    <location>
        <begin position="96"/>
        <end position="123"/>
    </location>
</feature>
<keyword evidence="1" id="KW-0175">Coiled coil</keyword>
<keyword evidence="5" id="KW-1185">Reference proteome</keyword>
<name>A0AAV2PQN7_MEGNR</name>
<evidence type="ECO:0000313" key="5">
    <source>
        <dbReference type="Proteomes" id="UP001497623"/>
    </source>
</evidence>
<dbReference type="Proteomes" id="UP001497623">
    <property type="component" value="Unassembled WGS sequence"/>
</dbReference>
<feature type="chain" id="PRO_5043315314" evidence="3">
    <location>
        <begin position="20"/>
        <end position="192"/>
    </location>
</feature>
<keyword evidence="2" id="KW-0472">Membrane</keyword>
<sequence>RMRLGVILVMILAAGGAQAQLAFGPQGLQTPPINLLAVFRFIRDIVIAIFTADPVTEVKTNDIDYTNNEIAETRSDLNEEESSDNSLSNNISVIGFDEEGNLVEKLRQNFEEMEESENTIIERFDYGDTQFDYDDTELKTTSSGALVVGTWPLIYLGIISVLFWGLVIVATPYVLTGNPLGEGKILFMKIPS</sequence>
<evidence type="ECO:0000256" key="1">
    <source>
        <dbReference type="SAM" id="Coils"/>
    </source>
</evidence>
<reference evidence="4 5" key="1">
    <citation type="submission" date="2024-05" db="EMBL/GenBank/DDBJ databases">
        <authorList>
            <person name="Wallberg A."/>
        </authorList>
    </citation>
    <scope>NUCLEOTIDE SEQUENCE [LARGE SCALE GENOMIC DNA]</scope>
</reference>
<comment type="caution">
    <text evidence="4">The sequence shown here is derived from an EMBL/GenBank/DDBJ whole genome shotgun (WGS) entry which is preliminary data.</text>
</comment>
<protein>
    <submittedName>
        <fullName evidence="4">Uncharacterized protein</fullName>
    </submittedName>
</protein>
<dbReference type="AlphaFoldDB" id="A0AAV2PQN7"/>
<keyword evidence="2" id="KW-1133">Transmembrane helix</keyword>
<feature type="signal peptide" evidence="3">
    <location>
        <begin position="1"/>
        <end position="19"/>
    </location>
</feature>
<keyword evidence="2" id="KW-0812">Transmembrane</keyword>
<feature type="non-terminal residue" evidence="4">
    <location>
        <position position="1"/>
    </location>
</feature>
<keyword evidence="3" id="KW-0732">Signal</keyword>